<evidence type="ECO:0000256" key="5">
    <source>
        <dbReference type="ARBA" id="ARBA00022448"/>
    </source>
</evidence>
<evidence type="ECO:0000256" key="7">
    <source>
        <dbReference type="ARBA" id="ARBA00022692"/>
    </source>
</evidence>
<comment type="similarity">
    <text evidence="3">Belongs to the complex I NDUFA1 subunit family.</text>
</comment>
<evidence type="ECO:0000256" key="8">
    <source>
        <dbReference type="ARBA" id="ARBA00022792"/>
    </source>
</evidence>
<evidence type="ECO:0000256" key="6">
    <source>
        <dbReference type="ARBA" id="ARBA00022660"/>
    </source>
</evidence>
<dbReference type="EMBL" id="CVRI01000042">
    <property type="protein sequence ID" value="CRK95490.1"/>
    <property type="molecule type" value="Genomic_DNA"/>
</dbReference>
<dbReference type="Proteomes" id="UP000183832">
    <property type="component" value="Unassembled WGS sequence"/>
</dbReference>
<evidence type="ECO:0000256" key="1">
    <source>
        <dbReference type="ARBA" id="ARBA00003195"/>
    </source>
</evidence>
<dbReference type="AlphaFoldDB" id="A0A1J1I6X0"/>
<evidence type="ECO:0000256" key="14">
    <source>
        <dbReference type="ARBA" id="ARBA00033255"/>
    </source>
</evidence>
<evidence type="ECO:0000256" key="9">
    <source>
        <dbReference type="ARBA" id="ARBA00022982"/>
    </source>
</evidence>
<dbReference type="PANTHER" id="PTHR17098:SF2">
    <property type="entry name" value="NADH DEHYDROGENASE [UBIQUINONE] 1 ALPHA SUBCOMPLEX SUBUNIT 1"/>
    <property type="match status" value="1"/>
</dbReference>
<keyword evidence="6" id="KW-0679">Respiratory chain</keyword>
<evidence type="ECO:0000256" key="15">
    <source>
        <dbReference type="SAM" id="Phobius"/>
    </source>
</evidence>
<dbReference type="OrthoDB" id="1920692at2759"/>
<evidence type="ECO:0000256" key="13">
    <source>
        <dbReference type="ARBA" id="ARBA00029847"/>
    </source>
</evidence>
<evidence type="ECO:0000256" key="3">
    <source>
        <dbReference type="ARBA" id="ARBA00009960"/>
    </source>
</evidence>
<dbReference type="PANTHER" id="PTHR17098">
    <property type="entry name" value="NADH-UBIQUINONE OXIDOREDUCTASE MWFE SUBUNIT"/>
    <property type="match status" value="1"/>
</dbReference>
<evidence type="ECO:0000256" key="4">
    <source>
        <dbReference type="ARBA" id="ARBA00016392"/>
    </source>
</evidence>
<proteinExistence type="inferred from homology"/>
<accession>A0A1J1I6X0</accession>
<keyword evidence="12 15" id="KW-0472">Membrane</keyword>
<keyword evidence="10 15" id="KW-1133">Transmembrane helix</keyword>
<keyword evidence="9" id="KW-0249">Electron transport</keyword>
<evidence type="ECO:0000256" key="2">
    <source>
        <dbReference type="ARBA" id="ARBA00004298"/>
    </source>
</evidence>
<dbReference type="InterPro" id="IPR017384">
    <property type="entry name" value="NADH_Ub_cplx-1_asu_su-1"/>
</dbReference>
<keyword evidence="5" id="KW-0813">Transport</keyword>
<evidence type="ECO:0000313" key="17">
    <source>
        <dbReference type="Proteomes" id="UP000183832"/>
    </source>
</evidence>
<keyword evidence="11" id="KW-0496">Mitochondrion</keyword>
<feature type="transmembrane region" description="Helical" evidence="15">
    <location>
        <begin position="6"/>
        <end position="27"/>
    </location>
</feature>
<evidence type="ECO:0000256" key="11">
    <source>
        <dbReference type="ARBA" id="ARBA00023128"/>
    </source>
</evidence>
<keyword evidence="7 15" id="KW-0812">Transmembrane</keyword>
<keyword evidence="8" id="KW-0999">Mitochondrion inner membrane</keyword>
<comment type="function">
    <text evidence="1">Accessory subunit of the mitochondrial membrane respiratory chain NADH dehydrogenase (Complex I), that is believed not to be involved in catalysis. Complex I functions in the transfer of electrons from NADH to the respiratory chain. The immediate electron acceptor for the enzyme is believed to be ubiquinone.</text>
</comment>
<reference evidence="16 17" key="1">
    <citation type="submission" date="2015-04" db="EMBL/GenBank/DDBJ databases">
        <authorList>
            <person name="Syromyatnikov M.Y."/>
            <person name="Popov V.N."/>
        </authorList>
    </citation>
    <scope>NUCLEOTIDE SEQUENCE [LARGE SCALE GENOMIC DNA]</scope>
</reference>
<evidence type="ECO:0000313" key="16">
    <source>
        <dbReference type="EMBL" id="CRK95490.1"/>
    </source>
</evidence>
<evidence type="ECO:0000256" key="10">
    <source>
        <dbReference type="ARBA" id="ARBA00022989"/>
    </source>
</evidence>
<dbReference type="Pfam" id="PF15879">
    <property type="entry name" value="MWFE"/>
    <property type="match status" value="1"/>
</dbReference>
<comment type="subcellular location">
    <subcellularLocation>
        <location evidence="2">Mitochondrion inner membrane</location>
        <topology evidence="2">Single-pass membrane protein</topology>
        <orientation evidence="2">Matrix side</orientation>
    </subcellularLocation>
</comment>
<dbReference type="GO" id="GO:0005743">
    <property type="term" value="C:mitochondrial inner membrane"/>
    <property type="evidence" value="ECO:0007669"/>
    <property type="project" value="UniProtKB-SubCell"/>
</dbReference>
<keyword evidence="17" id="KW-1185">Reference proteome</keyword>
<evidence type="ECO:0000256" key="12">
    <source>
        <dbReference type="ARBA" id="ARBA00023136"/>
    </source>
</evidence>
<gene>
    <name evidence="16" type="primary">putative AGAP006630-PA</name>
    <name evidence="16" type="ORF">CLUMA_CG008959</name>
</gene>
<sequence length="70" mass="8288">MWFEVIPSFAIITVALAIPSYATYHIHKLWIGNAYRRNTDQPWERFAYRRDMRINGNVYKGQGLESIPDE</sequence>
<name>A0A1J1I6X0_9DIPT</name>
<protein>
    <recommendedName>
        <fullName evidence="4">NADH dehydrogenase [ubiquinone] 1 alpha subcomplex subunit 1</fullName>
    </recommendedName>
    <alternativeName>
        <fullName evidence="14">Complex I-MWFE</fullName>
    </alternativeName>
    <alternativeName>
        <fullName evidence="13">NADH-ubiquinone oxidoreductase MWFE subunit</fullName>
    </alternativeName>
</protein>
<dbReference type="STRING" id="568069.A0A1J1I6X0"/>
<organism evidence="16 17">
    <name type="scientific">Clunio marinus</name>
    <dbReference type="NCBI Taxonomy" id="568069"/>
    <lineage>
        <taxon>Eukaryota</taxon>
        <taxon>Metazoa</taxon>
        <taxon>Ecdysozoa</taxon>
        <taxon>Arthropoda</taxon>
        <taxon>Hexapoda</taxon>
        <taxon>Insecta</taxon>
        <taxon>Pterygota</taxon>
        <taxon>Neoptera</taxon>
        <taxon>Endopterygota</taxon>
        <taxon>Diptera</taxon>
        <taxon>Nematocera</taxon>
        <taxon>Chironomoidea</taxon>
        <taxon>Chironomidae</taxon>
        <taxon>Clunio</taxon>
    </lineage>
</organism>